<evidence type="ECO:0000313" key="2">
    <source>
        <dbReference type="EMBL" id="CAB1414987.1"/>
    </source>
</evidence>
<feature type="region of interest" description="Disordered" evidence="1">
    <location>
        <begin position="255"/>
        <end position="296"/>
    </location>
</feature>
<feature type="compositionally biased region" description="Acidic residues" evidence="1">
    <location>
        <begin position="307"/>
        <end position="317"/>
    </location>
</feature>
<name>A0A9N7TLD2_PLEPL</name>
<reference evidence="2" key="1">
    <citation type="submission" date="2020-03" db="EMBL/GenBank/DDBJ databases">
        <authorList>
            <person name="Weist P."/>
        </authorList>
    </citation>
    <scope>NUCLEOTIDE SEQUENCE</scope>
</reference>
<comment type="caution">
    <text evidence="2">The sequence shown here is derived from an EMBL/GenBank/DDBJ whole genome shotgun (WGS) entry which is preliminary data.</text>
</comment>
<gene>
    <name evidence="2" type="ORF">PLEPLA_LOCUS2700</name>
</gene>
<dbReference type="AlphaFoldDB" id="A0A9N7TLD2"/>
<accession>A0A9N7TLD2</accession>
<feature type="compositionally biased region" description="Basic and acidic residues" evidence="1">
    <location>
        <begin position="15"/>
        <end position="32"/>
    </location>
</feature>
<evidence type="ECO:0000256" key="1">
    <source>
        <dbReference type="SAM" id="MobiDB-lite"/>
    </source>
</evidence>
<feature type="compositionally biased region" description="Polar residues" evidence="1">
    <location>
        <begin position="266"/>
        <end position="283"/>
    </location>
</feature>
<feature type="region of interest" description="Disordered" evidence="1">
    <location>
        <begin position="306"/>
        <end position="325"/>
    </location>
</feature>
<dbReference type="EMBL" id="CADEAL010000134">
    <property type="protein sequence ID" value="CAB1414987.1"/>
    <property type="molecule type" value="Genomic_DNA"/>
</dbReference>
<evidence type="ECO:0000313" key="3">
    <source>
        <dbReference type="Proteomes" id="UP001153269"/>
    </source>
</evidence>
<feature type="compositionally biased region" description="Polar residues" evidence="1">
    <location>
        <begin position="1"/>
        <end position="14"/>
    </location>
</feature>
<sequence>MKQTLERNTGSRGSPDTHDDTQKRLDRRTRDKEEMECRREEVIWRLGRLLGDTCEEDTLTGEAHILSDSVCTEDFVMRFGEEMLEVPLPESHYRQQDIGEEAGRTETSDSDQKGQNVLHIKRRGSAAQGRSSQEAVTSLYSLLNSPGQRKEVEKCLSNNFGVNTSHSEKAPRRLGHDSSLSHRTEVVIERENKQHNRNCSPQARCLAGVPVRSFDSVSIASDLDSVSTERVRQHIHTRPGWRALIESVTGVEDYFTNQSDDDTPTQEESNPQSTSVHRSSFGSCQKRKLRKTQHKKRESFRLKFSLGDDDKDTDEESSERTSEKMQLTKMKEQHTNLRQKCENEEETLRLKRTQLKDVELCLFNSKLCIEVSLIKKYS</sequence>
<keyword evidence="3" id="KW-1185">Reference proteome</keyword>
<proteinExistence type="predicted"/>
<dbReference type="Proteomes" id="UP001153269">
    <property type="component" value="Unassembled WGS sequence"/>
</dbReference>
<organism evidence="2 3">
    <name type="scientific">Pleuronectes platessa</name>
    <name type="common">European plaice</name>
    <dbReference type="NCBI Taxonomy" id="8262"/>
    <lineage>
        <taxon>Eukaryota</taxon>
        <taxon>Metazoa</taxon>
        <taxon>Chordata</taxon>
        <taxon>Craniata</taxon>
        <taxon>Vertebrata</taxon>
        <taxon>Euteleostomi</taxon>
        <taxon>Actinopterygii</taxon>
        <taxon>Neopterygii</taxon>
        <taxon>Teleostei</taxon>
        <taxon>Neoteleostei</taxon>
        <taxon>Acanthomorphata</taxon>
        <taxon>Carangaria</taxon>
        <taxon>Pleuronectiformes</taxon>
        <taxon>Pleuronectoidei</taxon>
        <taxon>Pleuronectidae</taxon>
        <taxon>Pleuronectes</taxon>
    </lineage>
</organism>
<feature type="compositionally biased region" description="Basic residues" evidence="1">
    <location>
        <begin position="285"/>
        <end position="296"/>
    </location>
</feature>
<protein>
    <submittedName>
        <fullName evidence="2">Uncharacterized protein</fullName>
    </submittedName>
</protein>
<feature type="region of interest" description="Disordered" evidence="1">
    <location>
        <begin position="1"/>
        <end position="32"/>
    </location>
</feature>